<gene>
    <name evidence="3" type="ORF">PRK78_002811</name>
</gene>
<reference evidence="3" key="1">
    <citation type="submission" date="2023-03" db="EMBL/GenBank/DDBJ databases">
        <title>Emydomyces testavorans Genome Sequence.</title>
        <authorList>
            <person name="Hoyer L."/>
        </authorList>
    </citation>
    <scope>NUCLEOTIDE SEQUENCE</scope>
    <source>
        <strain evidence="3">16-2883</strain>
    </source>
</reference>
<evidence type="ECO:0000313" key="4">
    <source>
        <dbReference type="Proteomes" id="UP001219355"/>
    </source>
</evidence>
<keyword evidence="2" id="KW-1133">Transmembrane helix</keyword>
<protein>
    <submittedName>
        <fullName evidence="3">Uncharacterized protein</fullName>
    </submittedName>
</protein>
<keyword evidence="2" id="KW-0812">Transmembrane</keyword>
<evidence type="ECO:0000313" key="3">
    <source>
        <dbReference type="EMBL" id="WEW57345.1"/>
    </source>
</evidence>
<dbReference type="Proteomes" id="UP001219355">
    <property type="component" value="Chromosome 2"/>
</dbReference>
<dbReference type="AlphaFoldDB" id="A0AAF0DF03"/>
<feature type="region of interest" description="Disordered" evidence="1">
    <location>
        <begin position="1"/>
        <end position="22"/>
    </location>
</feature>
<name>A0AAF0DF03_9EURO</name>
<evidence type="ECO:0000256" key="1">
    <source>
        <dbReference type="SAM" id="MobiDB-lite"/>
    </source>
</evidence>
<feature type="transmembrane region" description="Helical" evidence="2">
    <location>
        <begin position="597"/>
        <end position="618"/>
    </location>
</feature>
<keyword evidence="4" id="KW-1185">Reference proteome</keyword>
<evidence type="ECO:0000256" key="2">
    <source>
        <dbReference type="SAM" id="Phobius"/>
    </source>
</evidence>
<dbReference type="EMBL" id="CP120628">
    <property type="protein sequence ID" value="WEW57345.1"/>
    <property type="molecule type" value="Genomic_DNA"/>
</dbReference>
<sequence length="697" mass="76466">MLTELQDLSKRMPTPNSLRSSIASSTRHVKSWISTASTSYDPLFLENVEGGRRPEDVKGWPTEPAPLKKGGTAYFVRVVCDVLAIAATFPFFLLGAYAASRNGKPVNQGEWATLQEAMKVAVTTFPIVFSAVMGRMTRTVATWRLERGIALGQLEQLFWSSTVFSTLSTQLLLGSFNKLTVGLLVLWALSPLGGQSTLHIINTAAHPRGSNDTVFALNTERLSFFEAGADILRMIPTLNALYLTSLMAPHHVKVSPVDLWGNVKIPLMSHLRPWVQANSSGWFEFLPRDEQPYSSLIGIPIMGHSQRGNTTFNIETSYFDLDCLNLTQSPYVPLTRNITFKDGQKFEAPRVVRYPGNMYIGSNGTEDCTKHNCQVSFSIGMSHYVENWSFPSPNHTEFPKVKGNKETVLSSPPTLLFQAQHSGGITAYCNIKQIYVESAIKCIGVPSIIRKPQCAVIAMRDSLRPHQPSDINPFLFAGTFVSFSARIAQSAGQGHAGTATITERYLNDTENPLLTDASGISLDTQNRRGFSKRLTQVLNTYFLPSLLPEAMVGDLSAAFLEAPHVETGWNSQKYSTQSVPASIVNHSHDVYTVSGGWMATFILSSLAMFIAATVSAVVSHRTSIPDVLGYASSLTRDAKYFPLPEGGSGLDGLERSRILRDWAVRLGDVRGGDSEVGHLAFAEAKAAGRVRKGRLYE</sequence>
<organism evidence="3 4">
    <name type="scientific">Emydomyces testavorans</name>
    <dbReference type="NCBI Taxonomy" id="2070801"/>
    <lineage>
        <taxon>Eukaryota</taxon>
        <taxon>Fungi</taxon>
        <taxon>Dikarya</taxon>
        <taxon>Ascomycota</taxon>
        <taxon>Pezizomycotina</taxon>
        <taxon>Eurotiomycetes</taxon>
        <taxon>Eurotiomycetidae</taxon>
        <taxon>Onygenales</taxon>
        <taxon>Nannizziopsiaceae</taxon>
        <taxon>Emydomyces</taxon>
    </lineage>
</organism>
<proteinExistence type="predicted"/>
<accession>A0AAF0DF03</accession>
<keyword evidence="2" id="KW-0472">Membrane</keyword>